<keyword evidence="1" id="KW-0732">Signal</keyword>
<protein>
    <recommendedName>
        <fullName evidence="2">Glycosyl hydrolase-like 10 domain-containing protein</fullName>
    </recommendedName>
</protein>
<dbReference type="Proteomes" id="UP000612362">
    <property type="component" value="Unassembled WGS sequence"/>
</dbReference>
<evidence type="ECO:0000313" key="3">
    <source>
        <dbReference type="EMBL" id="GHO42715.1"/>
    </source>
</evidence>
<dbReference type="Gene3D" id="3.20.20.80">
    <property type="entry name" value="Glycosidases"/>
    <property type="match status" value="1"/>
</dbReference>
<dbReference type="InterPro" id="IPR036116">
    <property type="entry name" value="FN3_sf"/>
</dbReference>
<dbReference type="SUPFAM" id="SSF49265">
    <property type="entry name" value="Fibronectin type III"/>
    <property type="match status" value="1"/>
</dbReference>
<accession>A0A8J3MPA4</accession>
<dbReference type="EMBL" id="BNJF01000001">
    <property type="protein sequence ID" value="GHO42715.1"/>
    <property type="molecule type" value="Genomic_DNA"/>
</dbReference>
<name>A0A8J3MPA4_9CHLR</name>
<dbReference type="PANTHER" id="PTHR43405:SF1">
    <property type="entry name" value="GLYCOSYL HYDROLASE DIGH"/>
    <property type="match status" value="1"/>
</dbReference>
<organism evidence="3 4">
    <name type="scientific">Ktedonospora formicarum</name>
    <dbReference type="NCBI Taxonomy" id="2778364"/>
    <lineage>
        <taxon>Bacteria</taxon>
        <taxon>Bacillati</taxon>
        <taxon>Chloroflexota</taxon>
        <taxon>Ktedonobacteria</taxon>
        <taxon>Ktedonobacterales</taxon>
        <taxon>Ktedonobacteraceae</taxon>
        <taxon>Ktedonospora</taxon>
    </lineage>
</organism>
<dbReference type="SUPFAM" id="SSF51445">
    <property type="entry name" value="(Trans)glycosidases"/>
    <property type="match status" value="1"/>
</dbReference>
<comment type="caution">
    <text evidence="3">The sequence shown here is derived from an EMBL/GenBank/DDBJ whole genome shotgun (WGS) entry which is preliminary data.</text>
</comment>
<dbReference type="InterPro" id="IPR017853">
    <property type="entry name" value="GH"/>
</dbReference>
<reference evidence="3" key="1">
    <citation type="submission" date="2020-10" db="EMBL/GenBank/DDBJ databases">
        <title>Taxonomic study of unclassified bacteria belonging to the class Ktedonobacteria.</title>
        <authorList>
            <person name="Yabe S."/>
            <person name="Wang C.M."/>
            <person name="Zheng Y."/>
            <person name="Sakai Y."/>
            <person name="Cavaletti L."/>
            <person name="Monciardini P."/>
            <person name="Donadio S."/>
        </authorList>
    </citation>
    <scope>NUCLEOTIDE SEQUENCE</scope>
    <source>
        <strain evidence="3">SOSP1-1</strain>
    </source>
</reference>
<gene>
    <name evidence="3" type="primary">yngK_2</name>
    <name evidence="3" type="ORF">KSX_08780</name>
</gene>
<evidence type="ECO:0000313" key="4">
    <source>
        <dbReference type="Proteomes" id="UP000612362"/>
    </source>
</evidence>
<dbReference type="AlphaFoldDB" id="A0A8J3MPA4"/>
<dbReference type="InterPro" id="IPR003790">
    <property type="entry name" value="GHL10"/>
</dbReference>
<keyword evidence="4" id="KW-1185">Reference proteome</keyword>
<feature type="domain" description="Glycosyl hydrolase-like 10" evidence="2">
    <location>
        <begin position="60"/>
        <end position="374"/>
    </location>
</feature>
<proteinExistence type="predicted"/>
<dbReference type="RefSeq" id="WP_220192226.1">
    <property type="nucleotide sequence ID" value="NZ_BNJF01000001.1"/>
</dbReference>
<sequence length="550" mass="61825">MRFSLDRLRRVSKLMSLSTFLSVMIALSLLPGIVTADEATKATIQANSNTLASSSLAKRQLRAAWIATVENTDWPSKPGLPAETQKQEYITHLNELQQMRLNAAVVQVRPAADAFYPSQYAPWSQYLTGVQGKDPGYDPLAFMVGETHRRNIEFHAWFNPYRVSMQGDVNKLATNNPARQHPEWVISYGGKLYYNPGEPSAREFIINSILEVVRNYDIDAVHLDDYFYPYKVDGQDFPDNATYQRYGAGRFANKNDWRRDNVNLFVSSLSSRIKQIKPFVKFGISPFGVWRNKSVDPTGSDTTAGVTNYDDLYADTRTWIKNNWLDYIAPQIYWNIGYPAAAYEKLVSWWANEVSKGHVQLYIGQAAYKIGSSSPSNWLNADEMPNQLALNARYPQVQGSIFFSLKDLNANRLGFKQRLINDIYSQPALVPTMSWLGQTSPQPPQYLQSFQATGGQAGVALLWNDALNNTTAYYAVYRLGGNGQPTYTGYSGGVSPPLLVTVARNQSSTQQSFVDTSAQPGNTYTYYITAVDRLHNESQPARGQAITLRY</sequence>
<dbReference type="Pfam" id="PF02638">
    <property type="entry name" value="GHL10"/>
    <property type="match status" value="1"/>
</dbReference>
<dbReference type="InterPro" id="IPR013783">
    <property type="entry name" value="Ig-like_fold"/>
</dbReference>
<evidence type="ECO:0000259" key="2">
    <source>
        <dbReference type="Pfam" id="PF02638"/>
    </source>
</evidence>
<dbReference type="PANTHER" id="PTHR43405">
    <property type="entry name" value="GLYCOSYL HYDROLASE DIGH"/>
    <property type="match status" value="1"/>
</dbReference>
<evidence type="ECO:0000256" key="1">
    <source>
        <dbReference type="ARBA" id="ARBA00022729"/>
    </source>
</evidence>
<dbReference type="Gene3D" id="2.60.40.10">
    <property type="entry name" value="Immunoglobulins"/>
    <property type="match status" value="1"/>
</dbReference>
<dbReference type="InterPro" id="IPR052177">
    <property type="entry name" value="Divisome_Glycosyl_Hydrolase"/>
</dbReference>